<dbReference type="AlphaFoldDB" id="A0A4Y7JJP0"/>
<accession>A0A4Y7JJP0</accession>
<dbReference type="Proteomes" id="UP000316621">
    <property type="component" value="Chromosome 5"/>
</dbReference>
<feature type="compositionally biased region" description="Acidic residues" evidence="1">
    <location>
        <begin position="18"/>
        <end position="28"/>
    </location>
</feature>
<organism evidence="2 3">
    <name type="scientific">Papaver somniferum</name>
    <name type="common">Opium poppy</name>
    <dbReference type="NCBI Taxonomy" id="3469"/>
    <lineage>
        <taxon>Eukaryota</taxon>
        <taxon>Viridiplantae</taxon>
        <taxon>Streptophyta</taxon>
        <taxon>Embryophyta</taxon>
        <taxon>Tracheophyta</taxon>
        <taxon>Spermatophyta</taxon>
        <taxon>Magnoliopsida</taxon>
        <taxon>Ranunculales</taxon>
        <taxon>Papaveraceae</taxon>
        <taxon>Papaveroideae</taxon>
        <taxon>Papaver</taxon>
    </lineage>
</organism>
<proteinExistence type="predicted"/>
<dbReference type="EMBL" id="CM010719">
    <property type="protein sequence ID" value="RZC60232.1"/>
    <property type="molecule type" value="Genomic_DNA"/>
</dbReference>
<evidence type="ECO:0000313" key="2">
    <source>
        <dbReference type="EMBL" id="RZC60232.1"/>
    </source>
</evidence>
<reference evidence="2 3" key="1">
    <citation type="journal article" date="2018" name="Science">
        <title>The opium poppy genome and morphinan production.</title>
        <authorList>
            <person name="Guo L."/>
            <person name="Winzer T."/>
            <person name="Yang X."/>
            <person name="Li Y."/>
            <person name="Ning Z."/>
            <person name="He Z."/>
            <person name="Teodor R."/>
            <person name="Lu Y."/>
            <person name="Bowser T.A."/>
            <person name="Graham I.A."/>
            <person name="Ye K."/>
        </authorList>
    </citation>
    <scope>NUCLEOTIDE SEQUENCE [LARGE SCALE GENOMIC DNA]</scope>
    <source>
        <strain evidence="3">cv. HN1</strain>
        <tissue evidence="2">Leaves</tissue>
    </source>
</reference>
<feature type="compositionally biased region" description="Acidic residues" evidence="1">
    <location>
        <begin position="81"/>
        <end position="114"/>
    </location>
</feature>
<dbReference type="Gramene" id="RZC60232">
    <property type="protein sequence ID" value="RZC60232"/>
    <property type="gene ID" value="C5167_022003"/>
</dbReference>
<evidence type="ECO:0000313" key="3">
    <source>
        <dbReference type="Proteomes" id="UP000316621"/>
    </source>
</evidence>
<sequence length="114" mass="13065">MKDTVVKICAILDHIEANDENEDVEMNDQEYVSSTRQARKQAAQNIEKSKKSKSRAIDDDNDDDEKEPKYSVKVSGFDGKDVEDEYSNEEEENSNDEEEDEDEEKEDGDLVCAH</sequence>
<protein>
    <submittedName>
        <fullName evidence="2">Uncharacterized protein</fullName>
    </submittedName>
</protein>
<gene>
    <name evidence="2" type="ORF">C5167_022003</name>
</gene>
<dbReference type="OMA" id="DVEMNDQ"/>
<feature type="region of interest" description="Disordered" evidence="1">
    <location>
        <begin position="18"/>
        <end position="114"/>
    </location>
</feature>
<evidence type="ECO:0000256" key="1">
    <source>
        <dbReference type="SAM" id="MobiDB-lite"/>
    </source>
</evidence>
<feature type="compositionally biased region" description="Polar residues" evidence="1">
    <location>
        <begin position="30"/>
        <end position="46"/>
    </location>
</feature>
<name>A0A4Y7JJP0_PAPSO</name>
<keyword evidence="3" id="KW-1185">Reference proteome</keyword>